<accession>A0A4U6RVM3</accession>
<dbReference type="SUPFAM" id="SSF53335">
    <property type="entry name" value="S-adenosyl-L-methionine-dependent methyltransferases"/>
    <property type="match status" value="1"/>
</dbReference>
<evidence type="ECO:0000313" key="2">
    <source>
        <dbReference type="EMBL" id="TKV79134.1"/>
    </source>
</evidence>
<organism evidence="2 3">
    <name type="scientific">Bradyrhizobium elkanii</name>
    <dbReference type="NCBI Taxonomy" id="29448"/>
    <lineage>
        <taxon>Bacteria</taxon>
        <taxon>Pseudomonadati</taxon>
        <taxon>Pseudomonadota</taxon>
        <taxon>Alphaproteobacteria</taxon>
        <taxon>Hyphomicrobiales</taxon>
        <taxon>Nitrobacteraceae</taxon>
        <taxon>Bradyrhizobium</taxon>
    </lineage>
</organism>
<feature type="domain" description="Methyltransferase type 11" evidence="1">
    <location>
        <begin position="57"/>
        <end position="150"/>
    </location>
</feature>
<dbReference type="PANTHER" id="PTHR43591">
    <property type="entry name" value="METHYLTRANSFERASE"/>
    <property type="match status" value="1"/>
</dbReference>
<reference evidence="2 3" key="1">
    <citation type="submission" date="2019-05" db="EMBL/GenBank/DDBJ databases">
        <title>Draft Genome of Bradyrhizobium elkanii strain SEMIA 938, Used in Commercial Inoculants for Lupinus spp. in Brazil.</title>
        <authorList>
            <person name="Hungria M."/>
            <person name="Delamuta J.R.M."/>
            <person name="Ribeiro R.A."/>
            <person name="Nogueira M.A."/>
        </authorList>
    </citation>
    <scope>NUCLEOTIDE SEQUENCE [LARGE SCALE GENOMIC DNA]</scope>
    <source>
        <strain evidence="2 3">Semia 938</strain>
    </source>
</reference>
<evidence type="ECO:0000313" key="3">
    <source>
        <dbReference type="Proteomes" id="UP000305095"/>
    </source>
</evidence>
<keyword evidence="2" id="KW-0808">Transferase</keyword>
<dbReference type="Proteomes" id="UP000305095">
    <property type="component" value="Unassembled WGS sequence"/>
</dbReference>
<dbReference type="PANTHER" id="PTHR43591:SF24">
    <property type="entry name" value="2-METHOXY-6-POLYPRENYL-1,4-BENZOQUINOL METHYLASE, MITOCHONDRIAL"/>
    <property type="match status" value="1"/>
</dbReference>
<keyword evidence="2" id="KW-0489">Methyltransferase</keyword>
<dbReference type="GO" id="GO:0032259">
    <property type="term" value="P:methylation"/>
    <property type="evidence" value="ECO:0007669"/>
    <property type="project" value="UniProtKB-KW"/>
</dbReference>
<protein>
    <submittedName>
        <fullName evidence="2">Class I SAM-dependent methyltransferase</fullName>
    </submittedName>
</protein>
<dbReference type="InterPro" id="IPR029063">
    <property type="entry name" value="SAM-dependent_MTases_sf"/>
</dbReference>
<dbReference type="InterPro" id="IPR013216">
    <property type="entry name" value="Methyltransf_11"/>
</dbReference>
<dbReference type="AlphaFoldDB" id="A0A4U6RVM3"/>
<proteinExistence type="predicted"/>
<dbReference type="Pfam" id="PF08241">
    <property type="entry name" value="Methyltransf_11"/>
    <property type="match status" value="1"/>
</dbReference>
<dbReference type="Gene3D" id="3.40.50.150">
    <property type="entry name" value="Vaccinia Virus protein VP39"/>
    <property type="match status" value="1"/>
</dbReference>
<sequence>MHMNVQTEMPTVDLAAVKARQQAIWSSGDYAIVGTTLQIVGEMLCEAVDLRSNQMVLDVAAGNGNATLAAARRFADVVSTDYVAALLERGRERAAAERLPVTFQEADAEKLPFADASFDVVLSTFGVMFTADQQQAANELRRVCRIGGKIGLASWTPEGFIGQVFKTIGKYVPPAPGVKSPALWGTEAHLGTLFGAQATLDAKRRHFNFRYRSREHFLEIFRTYYGPVLKAFGAIDPVKQQLLAADMFGLMDQFNIARDGTLVIPGEYLEAVITRRG</sequence>
<dbReference type="CDD" id="cd02440">
    <property type="entry name" value="AdoMet_MTases"/>
    <property type="match status" value="1"/>
</dbReference>
<comment type="caution">
    <text evidence="2">The sequence shown here is derived from an EMBL/GenBank/DDBJ whole genome shotgun (WGS) entry which is preliminary data.</text>
</comment>
<dbReference type="EMBL" id="SZZP01000014">
    <property type="protein sequence ID" value="TKV79134.1"/>
    <property type="molecule type" value="Genomic_DNA"/>
</dbReference>
<gene>
    <name evidence="2" type="ORF">FDV58_23590</name>
</gene>
<name>A0A4U6RVM3_BRAEL</name>
<dbReference type="GO" id="GO:0008757">
    <property type="term" value="F:S-adenosylmethionine-dependent methyltransferase activity"/>
    <property type="evidence" value="ECO:0007669"/>
    <property type="project" value="InterPro"/>
</dbReference>
<evidence type="ECO:0000259" key="1">
    <source>
        <dbReference type="Pfam" id="PF08241"/>
    </source>
</evidence>